<comment type="caution">
    <text evidence="5">The sequence shown here is derived from an EMBL/GenBank/DDBJ whole genome shotgun (WGS) entry which is preliminary data.</text>
</comment>
<feature type="transmembrane region" description="Helical" evidence="4">
    <location>
        <begin position="332"/>
        <end position="351"/>
    </location>
</feature>
<organism evidence="5 6">
    <name type="scientific">Streptomyces aurantiogriseus</name>
    <dbReference type="NCBI Taxonomy" id="66870"/>
    <lineage>
        <taxon>Bacteria</taxon>
        <taxon>Bacillati</taxon>
        <taxon>Actinomycetota</taxon>
        <taxon>Actinomycetes</taxon>
        <taxon>Kitasatosporales</taxon>
        <taxon>Streptomycetaceae</taxon>
        <taxon>Streptomyces</taxon>
    </lineage>
</organism>
<feature type="transmembrane region" description="Helical" evidence="4">
    <location>
        <begin position="6"/>
        <end position="25"/>
    </location>
</feature>
<evidence type="ECO:0000256" key="4">
    <source>
        <dbReference type="SAM" id="Phobius"/>
    </source>
</evidence>
<name>A0A918C2K7_9ACTN</name>
<accession>A0A918C2K7</accession>
<evidence type="ECO:0000313" key="5">
    <source>
        <dbReference type="EMBL" id="GGR01795.1"/>
    </source>
</evidence>
<keyword evidence="4" id="KW-0472">Membrane</keyword>
<evidence type="ECO:0000256" key="3">
    <source>
        <dbReference type="ARBA" id="ARBA00022679"/>
    </source>
</evidence>
<dbReference type="Gene3D" id="3.90.550.10">
    <property type="entry name" value="Spore Coat Polysaccharide Biosynthesis Protein SpsA, Chain A"/>
    <property type="match status" value="1"/>
</dbReference>
<comment type="similarity">
    <text evidence="1">Belongs to the glycosyltransferase 2 family.</text>
</comment>
<feature type="transmembrane region" description="Helical" evidence="4">
    <location>
        <begin position="305"/>
        <end position="326"/>
    </location>
</feature>
<dbReference type="InterPro" id="IPR029044">
    <property type="entry name" value="Nucleotide-diphossugar_trans"/>
</dbReference>
<keyword evidence="6" id="KW-1185">Reference proteome</keyword>
<dbReference type="PANTHER" id="PTHR43630:SF1">
    <property type="entry name" value="POLY-BETA-1,6-N-ACETYL-D-GLUCOSAMINE SYNTHASE"/>
    <property type="match status" value="1"/>
</dbReference>
<protein>
    <recommendedName>
        <fullName evidence="7">Glycosyl transferase</fullName>
    </recommendedName>
</protein>
<proteinExistence type="inferred from homology"/>
<keyword evidence="4" id="KW-1133">Transmembrane helix</keyword>
<dbReference type="GO" id="GO:0016757">
    <property type="term" value="F:glycosyltransferase activity"/>
    <property type="evidence" value="ECO:0007669"/>
    <property type="project" value="UniProtKB-KW"/>
</dbReference>
<keyword evidence="3" id="KW-0808">Transferase</keyword>
<evidence type="ECO:0000256" key="2">
    <source>
        <dbReference type="ARBA" id="ARBA00022676"/>
    </source>
</evidence>
<reference evidence="5" key="2">
    <citation type="submission" date="2020-09" db="EMBL/GenBank/DDBJ databases">
        <authorList>
            <person name="Sun Q."/>
            <person name="Ohkuma M."/>
        </authorList>
    </citation>
    <scope>NUCLEOTIDE SEQUENCE</scope>
    <source>
        <strain evidence="5">JCM 4346</strain>
    </source>
</reference>
<gene>
    <name evidence="5" type="ORF">GCM10010251_16880</name>
</gene>
<sequence length="421" mass="47008">MVSAILFIDSIVLMAAAGMTLWWMLHAWRTPETLESTAFATPDGRSDLSFSLLVPARHEEAVLRHTVEQMLRIDHPDYEILLIVGHDDPGTAAIAHELAAEHPDKVRTVVDTHAKKNKPRALNTALPHARGEVIGVFDAEDVVHPELLSHVDFAFRRENADVVQGGVQLINYQSSWYSLRNCLEYFFWFRSRLHLHARKGFIPLGGNTVFVRSALLRETGGWDGNCLAEDCDLGVRLSSGGAKVVVAYHSALVTREETPDSVKALYKQRTRWNQGFLQVLRKGEWRQLPGFGQRMLARYTLSTPFVQAATGVMIPLGVLFAVIGGVPLPFSMFAWLPMLPMVAMIVFEAVALHDFGREYGFRIGFGHYAKLVLGGPVYAVILAAAALRAVWREYTGRRDWELTSHVGAHLPVQTPQPQEAR</sequence>
<keyword evidence="2" id="KW-0328">Glycosyltransferase</keyword>
<dbReference type="AlphaFoldDB" id="A0A918C2K7"/>
<evidence type="ECO:0000256" key="1">
    <source>
        <dbReference type="ARBA" id="ARBA00006739"/>
    </source>
</evidence>
<dbReference type="Proteomes" id="UP000658320">
    <property type="component" value="Unassembled WGS sequence"/>
</dbReference>
<keyword evidence="4" id="KW-0812">Transmembrane</keyword>
<dbReference type="EMBL" id="BMSX01000003">
    <property type="protein sequence ID" value="GGR01795.1"/>
    <property type="molecule type" value="Genomic_DNA"/>
</dbReference>
<dbReference type="SUPFAM" id="SSF53448">
    <property type="entry name" value="Nucleotide-diphospho-sugar transferases"/>
    <property type="match status" value="1"/>
</dbReference>
<dbReference type="Pfam" id="PF13641">
    <property type="entry name" value="Glyco_tranf_2_3"/>
    <property type="match status" value="1"/>
</dbReference>
<feature type="transmembrane region" description="Helical" evidence="4">
    <location>
        <begin position="371"/>
        <end position="391"/>
    </location>
</feature>
<evidence type="ECO:0000313" key="6">
    <source>
        <dbReference type="Proteomes" id="UP000658320"/>
    </source>
</evidence>
<evidence type="ECO:0008006" key="7">
    <source>
        <dbReference type="Google" id="ProtNLM"/>
    </source>
</evidence>
<reference evidence="5" key="1">
    <citation type="journal article" date="2014" name="Int. J. Syst. Evol. Microbiol.">
        <title>Complete genome sequence of Corynebacterium casei LMG S-19264T (=DSM 44701T), isolated from a smear-ripened cheese.</title>
        <authorList>
            <consortium name="US DOE Joint Genome Institute (JGI-PGF)"/>
            <person name="Walter F."/>
            <person name="Albersmeier A."/>
            <person name="Kalinowski J."/>
            <person name="Ruckert C."/>
        </authorList>
    </citation>
    <scope>NUCLEOTIDE SEQUENCE</scope>
    <source>
        <strain evidence="5">JCM 4346</strain>
    </source>
</reference>
<dbReference type="PANTHER" id="PTHR43630">
    <property type="entry name" value="POLY-BETA-1,6-N-ACETYL-D-GLUCOSAMINE SYNTHASE"/>
    <property type="match status" value="1"/>
</dbReference>